<protein>
    <submittedName>
        <fullName evidence="2">Integral membrane protein</fullName>
    </submittedName>
</protein>
<keyword evidence="1" id="KW-0472">Membrane</keyword>
<reference evidence="2 3" key="1">
    <citation type="submission" date="2021-01" db="EMBL/GenBank/DDBJ databases">
        <title>Genomic Encyclopedia of Type Strains, Phase IV (KMG-IV): sequencing the most valuable type-strain genomes for metagenomic binning, comparative biology and taxonomic classification.</title>
        <authorList>
            <person name="Goeker M."/>
        </authorList>
    </citation>
    <scope>NUCLEOTIDE SEQUENCE [LARGE SCALE GENOMIC DNA]</scope>
    <source>
        <strain evidence="2 3">DSM 105453</strain>
    </source>
</reference>
<dbReference type="Proteomes" id="UP000823485">
    <property type="component" value="Unassembled WGS sequence"/>
</dbReference>
<keyword evidence="1" id="KW-1133">Transmembrane helix</keyword>
<evidence type="ECO:0000256" key="1">
    <source>
        <dbReference type="SAM" id="Phobius"/>
    </source>
</evidence>
<dbReference type="EMBL" id="JAFBFH010000021">
    <property type="protein sequence ID" value="MBM7716060.1"/>
    <property type="molecule type" value="Genomic_DNA"/>
</dbReference>
<accession>A0ABS2R9J4</accession>
<name>A0ABS2R9J4_9BACI</name>
<sequence>MHVAKVACFCWKETFFGRYRPIRKLKMREKRKGEKDMTPLEQYNSESKKVTRMFYLISIFLILVLLLIFILNLNGVIGELMFWILVSTTAGIYIWFFSKRVTLLNHAYENLKSFQMILVQTEMEKYTKSQSTFLLRSTEMKNFRKYKFFDNEAEMFYEVWLDLRDNSFAQIIRYKGQILQLRKEEQVS</sequence>
<gene>
    <name evidence="2" type="ORF">JOC94_003071</name>
</gene>
<feature type="transmembrane region" description="Helical" evidence="1">
    <location>
        <begin position="80"/>
        <end position="98"/>
    </location>
</feature>
<proteinExistence type="predicted"/>
<dbReference type="RefSeq" id="WP_205179753.1">
    <property type="nucleotide sequence ID" value="NZ_JAFBFH010000021.1"/>
</dbReference>
<evidence type="ECO:0000313" key="2">
    <source>
        <dbReference type="EMBL" id="MBM7716060.1"/>
    </source>
</evidence>
<feature type="transmembrane region" description="Helical" evidence="1">
    <location>
        <begin position="53"/>
        <end position="74"/>
    </location>
</feature>
<keyword evidence="1" id="KW-0812">Transmembrane</keyword>
<keyword evidence="3" id="KW-1185">Reference proteome</keyword>
<comment type="caution">
    <text evidence="2">The sequence shown here is derived from an EMBL/GenBank/DDBJ whole genome shotgun (WGS) entry which is preliminary data.</text>
</comment>
<organism evidence="2 3">
    <name type="scientific">Siminovitchia thermophila</name>
    <dbReference type="NCBI Taxonomy" id="1245522"/>
    <lineage>
        <taxon>Bacteria</taxon>
        <taxon>Bacillati</taxon>
        <taxon>Bacillota</taxon>
        <taxon>Bacilli</taxon>
        <taxon>Bacillales</taxon>
        <taxon>Bacillaceae</taxon>
        <taxon>Siminovitchia</taxon>
    </lineage>
</organism>
<evidence type="ECO:0000313" key="3">
    <source>
        <dbReference type="Proteomes" id="UP000823485"/>
    </source>
</evidence>